<evidence type="ECO:0000313" key="2">
    <source>
        <dbReference type="Proteomes" id="UP000193922"/>
    </source>
</evidence>
<dbReference type="RefSeq" id="XP_040746966.1">
    <property type="nucleotide sequence ID" value="XM_040885979.1"/>
</dbReference>
<evidence type="ECO:0000313" key="1">
    <source>
        <dbReference type="EMBL" id="ORX73755.1"/>
    </source>
</evidence>
<dbReference type="GeneID" id="63802627"/>
<comment type="caution">
    <text evidence="1">The sequence shown here is derived from an EMBL/GenBank/DDBJ whole genome shotgun (WGS) entry which is preliminary data.</text>
</comment>
<dbReference type="EMBL" id="MCFD01000001">
    <property type="protein sequence ID" value="ORX73755.1"/>
    <property type="molecule type" value="Genomic_DNA"/>
</dbReference>
<gene>
    <name evidence="1" type="ORF">DL89DRAFT_263773</name>
</gene>
<name>A0A1Y1WK61_9FUNG</name>
<protein>
    <submittedName>
        <fullName evidence="1">Uncharacterized protein</fullName>
    </submittedName>
</protein>
<keyword evidence="2" id="KW-1185">Reference proteome</keyword>
<dbReference type="AlphaFoldDB" id="A0A1Y1WK61"/>
<organism evidence="1 2">
    <name type="scientific">Linderina pennispora</name>
    <dbReference type="NCBI Taxonomy" id="61395"/>
    <lineage>
        <taxon>Eukaryota</taxon>
        <taxon>Fungi</taxon>
        <taxon>Fungi incertae sedis</taxon>
        <taxon>Zoopagomycota</taxon>
        <taxon>Kickxellomycotina</taxon>
        <taxon>Kickxellomycetes</taxon>
        <taxon>Kickxellales</taxon>
        <taxon>Kickxellaceae</taxon>
        <taxon>Linderina</taxon>
    </lineage>
</organism>
<dbReference type="Proteomes" id="UP000193922">
    <property type="component" value="Unassembled WGS sequence"/>
</dbReference>
<sequence length="158" mass="17477">MDFVQEFTFFDAHDTSKSAIVYSGHFGTKDSTVGHPIAYTVQVERRNIAVYGSPSTGGQVLVAGSLEGITRSYASLSGIGGSGSAKKEGHFRGAWSFTDFKGNAYKWDVKVIRNQYRLTKGHLYILKPISEDLLSLVILTKQLVHNRTRSSEQRNTQS</sequence>
<proteinExistence type="predicted"/>
<accession>A0A1Y1WK61</accession>
<dbReference type="OrthoDB" id="5573441at2759"/>
<reference evidence="1 2" key="1">
    <citation type="submission" date="2016-07" db="EMBL/GenBank/DDBJ databases">
        <title>Pervasive Adenine N6-methylation of Active Genes in Fungi.</title>
        <authorList>
            <consortium name="DOE Joint Genome Institute"/>
            <person name="Mondo S.J."/>
            <person name="Dannebaum R.O."/>
            <person name="Kuo R.C."/>
            <person name="Labutti K."/>
            <person name="Haridas S."/>
            <person name="Kuo A."/>
            <person name="Salamov A."/>
            <person name="Ahrendt S.R."/>
            <person name="Lipzen A."/>
            <person name="Sullivan W."/>
            <person name="Andreopoulos W.B."/>
            <person name="Clum A."/>
            <person name="Lindquist E."/>
            <person name="Daum C."/>
            <person name="Ramamoorthy G.K."/>
            <person name="Gryganskyi A."/>
            <person name="Culley D."/>
            <person name="Magnuson J.K."/>
            <person name="James T.Y."/>
            <person name="O'Malley M.A."/>
            <person name="Stajich J.E."/>
            <person name="Spatafora J.W."/>
            <person name="Visel A."/>
            <person name="Grigoriev I.V."/>
        </authorList>
    </citation>
    <scope>NUCLEOTIDE SEQUENCE [LARGE SCALE GENOMIC DNA]</scope>
    <source>
        <strain evidence="1 2">ATCC 12442</strain>
    </source>
</reference>